<evidence type="ECO:0000256" key="1">
    <source>
        <dbReference type="SAM" id="SignalP"/>
    </source>
</evidence>
<name>A0A084JG29_9FIRM</name>
<feature type="signal peptide" evidence="1">
    <location>
        <begin position="1"/>
        <end position="26"/>
    </location>
</feature>
<evidence type="ECO:0000313" key="3">
    <source>
        <dbReference type="Proteomes" id="UP000028525"/>
    </source>
</evidence>
<evidence type="ECO:0000313" key="2">
    <source>
        <dbReference type="EMBL" id="KEZ87913.1"/>
    </source>
</evidence>
<dbReference type="EMBL" id="JPME01000028">
    <property type="protein sequence ID" value="KEZ87913.1"/>
    <property type="molecule type" value="Genomic_DNA"/>
</dbReference>
<organism evidence="2 3">
    <name type="scientific">Lacrimispora celerecrescens</name>
    <dbReference type="NCBI Taxonomy" id="29354"/>
    <lineage>
        <taxon>Bacteria</taxon>
        <taxon>Bacillati</taxon>
        <taxon>Bacillota</taxon>
        <taxon>Clostridia</taxon>
        <taxon>Lachnospirales</taxon>
        <taxon>Lachnospiraceae</taxon>
        <taxon>Lacrimispora</taxon>
    </lineage>
</organism>
<dbReference type="Pfam" id="PF05960">
    <property type="entry name" value="DUF885"/>
    <property type="match status" value="1"/>
</dbReference>
<dbReference type="RefSeq" id="WP_038283953.1">
    <property type="nucleotide sequence ID" value="NZ_JPME01000028.1"/>
</dbReference>
<dbReference type="PANTHER" id="PTHR33361">
    <property type="entry name" value="GLR0591 PROTEIN"/>
    <property type="match status" value="1"/>
</dbReference>
<proteinExistence type="predicted"/>
<dbReference type="InterPro" id="IPR010281">
    <property type="entry name" value="DUF885"/>
</dbReference>
<evidence type="ECO:0008006" key="4">
    <source>
        <dbReference type="Google" id="ProtNLM"/>
    </source>
</evidence>
<sequence length="606" mass="69060">MKNIVLKQGRRFLSFFLAVSLLCACAPPNKSPAAPTGAGYEQFHARDLSAQNKFDQFTNDLFREEISDSGISFHFSIADPASRGLDTVPLTLGDFSLDKMKQGSKDLRELKMKLEDFNPRQLTDEQRLTWQILRSYINTELASDGLELYAQPLTTTIGIQAQLPILFSEYAFYTRDDVDHYLALLSTIDDYYGQIMEFEKKKSEAGLFMSDATADHVLKSCEAYLIQPDHSFLADTFNTRVDALTDLTDEEKASYKEKNLKVLEEHFIPAYKNLVNGITALMGTGTNDKGLSQYPKGKEYFEYLVNSNTGTSYGSIRNLTKAIEKQLNSDIQAIGQITKEHPEVLDHLDNYSFHYTKPEDILDFLKTQISSDFPELPPCSYTVKYVPNSLEASLSPAFYLVPPLDRYEDNVIYINGNPRFQNDDLFTTLAHEGYPGHLYQNVYFLSSKPNDLRSILSFPSYSEGWATYVEFYSYTMDNGLPPGLGELLAHNTAVTLGIYAYLDICINYEGWDKEQTAKYLGTFYNIEKTDIVDSIYNSLIENPTNYMEYYVGYMEIMEMLGTAKKILKDDFNLKDFHTFLLNTGPAPFSVIQPAFRTWLSKQLRNQ</sequence>
<dbReference type="OrthoDB" id="9760040at2"/>
<feature type="chain" id="PRO_5038551284" description="DUF885 domain-containing protein" evidence="1">
    <location>
        <begin position="27"/>
        <end position="606"/>
    </location>
</feature>
<keyword evidence="3" id="KW-1185">Reference proteome</keyword>
<protein>
    <recommendedName>
        <fullName evidence="4">DUF885 domain-containing protein</fullName>
    </recommendedName>
</protein>
<dbReference type="PROSITE" id="PS51257">
    <property type="entry name" value="PROKAR_LIPOPROTEIN"/>
    <property type="match status" value="1"/>
</dbReference>
<dbReference type="Proteomes" id="UP000028525">
    <property type="component" value="Unassembled WGS sequence"/>
</dbReference>
<comment type="caution">
    <text evidence="2">The sequence shown here is derived from an EMBL/GenBank/DDBJ whole genome shotgun (WGS) entry which is preliminary data.</text>
</comment>
<dbReference type="AlphaFoldDB" id="A0A084JG29"/>
<keyword evidence="1" id="KW-0732">Signal</keyword>
<dbReference type="STRING" id="29354.IO98_19770"/>
<accession>A0A084JG29</accession>
<gene>
    <name evidence="2" type="ORF">IO98_19770</name>
</gene>
<dbReference type="PANTHER" id="PTHR33361:SF2">
    <property type="entry name" value="DUF885 DOMAIN-CONTAINING PROTEIN"/>
    <property type="match status" value="1"/>
</dbReference>
<reference evidence="2 3" key="1">
    <citation type="submission" date="2014-07" db="EMBL/GenBank/DDBJ databases">
        <title>Draft genome of Clostridium celerecrescens 152B isolated from sediments associated with methane hydrate from Krishna Godavari basin.</title>
        <authorList>
            <person name="Honkalas V.S."/>
            <person name="Dabir A.P."/>
            <person name="Arora P."/>
            <person name="Dhakephalkar P.K."/>
        </authorList>
    </citation>
    <scope>NUCLEOTIDE SEQUENCE [LARGE SCALE GENOMIC DNA]</scope>
    <source>
        <strain evidence="2 3">152B</strain>
    </source>
</reference>